<keyword evidence="5 6" id="KW-0472">Membrane</keyword>
<feature type="transmembrane region" description="Helical" evidence="6">
    <location>
        <begin position="349"/>
        <end position="373"/>
    </location>
</feature>
<keyword evidence="6" id="KW-0406">Ion transport</keyword>
<dbReference type="NCBIfam" id="TIGR00773">
    <property type="entry name" value="NhaA"/>
    <property type="match status" value="1"/>
</dbReference>
<keyword evidence="2 6" id="KW-1003">Cell membrane</keyword>
<dbReference type="Proteomes" id="UP000193335">
    <property type="component" value="Unassembled WGS sequence"/>
</dbReference>
<dbReference type="GO" id="GO:0005886">
    <property type="term" value="C:plasma membrane"/>
    <property type="evidence" value="ECO:0007669"/>
    <property type="project" value="UniProtKB-SubCell"/>
</dbReference>
<feature type="transmembrane region" description="Helical" evidence="6">
    <location>
        <begin position="232"/>
        <end position="254"/>
    </location>
</feature>
<evidence type="ECO:0000256" key="2">
    <source>
        <dbReference type="ARBA" id="ARBA00022475"/>
    </source>
</evidence>
<keyword evidence="3 6" id="KW-0812">Transmembrane</keyword>
<evidence type="ECO:0000313" key="8">
    <source>
        <dbReference type="Proteomes" id="UP000193335"/>
    </source>
</evidence>
<gene>
    <name evidence="6" type="primary">nhaA</name>
    <name evidence="7" type="ORF">BSZ19_26280</name>
</gene>
<comment type="function">
    <text evidence="6">Na(+)/H(+) antiporter that extrudes sodium in exchange for external protons.</text>
</comment>
<reference evidence="7 8" key="1">
    <citation type="submission" date="2017-03" db="EMBL/GenBank/DDBJ databases">
        <title>Whole genome sequences of fourteen strains of Bradyrhizobium canariense and one strain of Bradyrhizobium japonicum isolated from Lupinus (Papilionoideae: Genisteae) species in Algeria.</title>
        <authorList>
            <person name="Crovadore J."/>
            <person name="Chekireb D."/>
            <person name="Brachmann A."/>
            <person name="Chablais R."/>
            <person name="Cochard B."/>
            <person name="Lefort F."/>
        </authorList>
    </citation>
    <scope>NUCLEOTIDE SEQUENCE [LARGE SCALE GENOMIC DNA]</scope>
    <source>
        <strain evidence="7 8">UBMA197</strain>
    </source>
</reference>
<feature type="transmembrane region" description="Helical" evidence="6">
    <location>
        <begin position="174"/>
        <end position="195"/>
    </location>
</feature>
<evidence type="ECO:0000256" key="3">
    <source>
        <dbReference type="ARBA" id="ARBA00022692"/>
    </source>
</evidence>
<comment type="catalytic activity">
    <reaction evidence="6">
        <text>Na(+)(in) + 2 H(+)(out) = Na(+)(out) + 2 H(+)(in)</text>
        <dbReference type="Rhea" id="RHEA:29251"/>
        <dbReference type="ChEBI" id="CHEBI:15378"/>
        <dbReference type="ChEBI" id="CHEBI:29101"/>
    </reaction>
</comment>
<keyword evidence="6" id="KW-0050">Antiport</keyword>
<sequence length="446" mass="47353">MNHNPPFDDLPKAQRLAEQAFHTLQRFLHVEAVSGAVLLVAAAAALIWANSPVARSYHDFWHLPVTIGLGDLVFSRSLHFWVNDVLMSVFFLVVGMEIRREIHEGALSRLDQAMLPLIAAVGGVVVPALIYLSLNAGPDRGQGWAVPTATDIAFAVGVLALLGRRIPVNLRVFLLALAIIDDIIAVLIIALFYTAGLQPGGFVVAMIGVVAVLGFQRIGVGSALFYVLPGSLVWIGFMAAGIHPTLAGVVLGLMTPARAIPMREPPLEMVSRALKQLRSSDAVRAKDPHRLSQPLRDLRVAHRELLPPVSRVQTALHPWVAYVIMPIFALANAGVGLTSVHLPAGGHLVMLGTALALVAGKPLGVVGATWAAVRLGWCRLAPGVSWAGVCLIGLLAGIGFTMSIFISMLAFSDEGLLTAAKLGVLLGSLVAAILGLGWGFSQVRRL</sequence>
<name>A0A1Y2JJN8_BRAJP</name>
<organism evidence="7 8">
    <name type="scientific">Bradyrhizobium japonicum</name>
    <dbReference type="NCBI Taxonomy" id="375"/>
    <lineage>
        <taxon>Bacteria</taxon>
        <taxon>Pseudomonadati</taxon>
        <taxon>Pseudomonadota</taxon>
        <taxon>Alphaproteobacteria</taxon>
        <taxon>Hyphomicrobiales</taxon>
        <taxon>Nitrobacteraceae</taxon>
        <taxon>Bradyrhizobium</taxon>
    </lineage>
</organism>
<dbReference type="InterPro" id="IPR004670">
    <property type="entry name" value="NhaA"/>
</dbReference>
<keyword evidence="6" id="KW-0813">Transport</keyword>
<dbReference type="Gene3D" id="1.20.1530.10">
    <property type="entry name" value="Na+/H+ antiporter like domain"/>
    <property type="match status" value="1"/>
</dbReference>
<evidence type="ECO:0000256" key="6">
    <source>
        <dbReference type="HAMAP-Rule" id="MF_01844"/>
    </source>
</evidence>
<keyword evidence="6" id="KW-0739">Sodium transport</keyword>
<feature type="transmembrane region" description="Helical" evidence="6">
    <location>
        <begin position="385"/>
        <end position="410"/>
    </location>
</feature>
<evidence type="ECO:0000256" key="4">
    <source>
        <dbReference type="ARBA" id="ARBA00022989"/>
    </source>
</evidence>
<feature type="transmembrane region" description="Helical" evidence="6">
    <location>
        <begin position="319"/>
        <end position="337"/>
    </location>
</feature>
<protein>
    <recommendedName>
        <fullName evidence="6">Na(+)/H(+) antiporter NhaA</fullName>
    </recommendedName>
    <alternativeName>
        <fullName evidence="6">Sodium/proton antiporter NhaA</fullName>
    </alternativeName>
</protein>
<dbReference type="HAMAP" id="MF_01844">
    <property type="entry name" value="NhaA"/>
    <property type="match status" value="1"/>
</dbReference>
<feature type="transmembrane region" description="Helical" evidence="6">
    <location>
        <begin position="201"/>
        <end position="220"/>
    </location>
</feature>
<dbReference type="AlphaFoldDB" id="A0A1Y2JJN8"/>
<dbReference type="GO" id="GO:0006885">
    <property type="term" value="P:regulation of pH"/>
    <property type="evidence" value="ECO:0007669"/>
    <property type="project" value="UniProtKB-UniRule"/>
</dbReference>
<keyword evidence="4 6" id="KW-1133">Transmembrane helix</keyword>
<dbReference type="Pfam" id="PF06965">
    <property type="entry name" value="Na_H_antiport_1"/>
    <property type="match status" value="1"/>
</dbReference>
<comment type="caution">
    <text evidence="7">The sequence shown here is derived from an EMBL/GenBank/DDBJ whole genome shotgun (WGS) entry which is preliminary data.</text>
</comment>
<dbReference type="PANTHER" id="PTHR30341">
    <property type="entry name" value="SODIUM ION/PROTON ANTIPORTER NHAA-RELATED"/>
    <property type="match status" value="1"/>
</dbReference>
<dbReference type="GO" id="GO:0015385">
    <property type="term" value="F:sodium:proton antiporter activity"/>
    <property type="evidence" value="ECO:0007669"/>
    <property type="project" value="UniProtKB-UniRule"/>
</dbReference>
<feature type="transmembrane region" description="Helical" evidence="6">
    <location>
        <begin position="144"/>
        <end position="162"/>
    </location>
</feature>
<feature type="transmembrane region" description="Helical" evidence="6">
    <location>
        <begin position="27"/>
        <end position="49"/>
    </location>
</feature>
<feature type="transmembrane region" description="Helical" evidence="6">
    <location>
        <begin position="422"/>
        <end position="440"/>
    </location>
</feature>
<evidence type="ECO:0000256" key="5">
    <source>
        <dbReference type="ARBA" id="ARBA00023136"/>
    </source>
</evidence>
<keyword evidence="6" id="KW-0915">Sodium</keyword>
<evidence type="ECO:0000256" key="1">
    <source>
        <dbReference type="ARBA" id="ARBA00004429"/>
    </source>
</evidence>
<evidence type="ECO:0000313" key="7">
    <source>
        <dbReference type="EMBL" id="OSJ29789.1"/>
    </source>
</evidence>
<dbReference type="EMBL" id="NAFL01000264">
    <property type="protein sequence ID" value="OSJ29789.1"/>
    <property type="molecule type" value="Genomic_DNA"/>
</dbReference>
<feature type="transmembrane region" description="Helical" evidence="6">
    <location>
        <begin position="78"/>
        <end position="98"/>
    </location>
</feature>
<comment type="subcellular location">
    <subcellularLocation>
        <location evidence="1">Cell inner membrane</location>
        <topology evidence="1">Multi-pass membrane protein</topology>
    </subcellularLocation>
    <subcellularLocation>
        <location evidence="6">Cell membrane</location>
        <topology evidence="6">Multi-pass membrane protein</topology>
    </subcellularLocation>
</comment>
<comment type="similarity">
    <text evidence="6">Belongs to the NhaA Na(+)/H(+) (TC 2.A.33) antiporter family.</text>
</comment>
<accession>A0A1Y2JJN8</accession>
<dbReference type="PANTHER" id="PTHR30341:SF0">
    <property type="entry name" value="NA(+)_H(+) ANTIPORTER NHAA"/>
    <property type="match status" value="1"/>
</dbReference>
<dbReference type="InterPro" id="IPR023171">
    <property type="entry name" value="Na/H_antiporter_dom_sf"/>
</dbReference>
<feature type="transmembrane region" description="Helical" evidence="6">
    <location>
        <begin position="110"/>
        <end position="132"/>
    </location>
</feature>
<proteinExistence type="inferred from homology"/>